<dbReference type="PANTHER" id="PTHR34819:SF3">
    <property type="entry name" value="CELL SURFACE PROTEIN"/>
    <property type="match status" value="1"/>
</dbReference>
<dbReference type="InterPro" id="IPR047589">
    <property type="entry name" value="DUF11_rpt"/>
</dbReference>
<name>A0A8T3VRV3_METOL</name>
<evidence type="ECO:0000313" key="4">
    <source>
        <dbReference type="Proteomes" id="UP000732619"/>
    </source>
</evidence>
<dbReference type="InterPro" id="IPR001434">
    <property type="entry name" value="OmcB-like_DUF11"/>
</dbReference>
<evidence type="ECO:0000259" key="2">
    <source>
        <dbReference type="Pfam" id="PF01345"/>
    </source>
</evidence>
<dbReference type="NCBIfam" id="TIGR01451">
    <property type="entry name" value="B_ant_repeat"/>
    <property type="match status" value="3"/>
</dbReference>
<dbReference type="EMBL" id="SUTG01000028">
    <property type="protein sequence ID" value="MBE6512730.1"/>
    <property type="molecule type" value="Genomic_DNA"/>
</dbReference>
<dbReference type="Gene3D" id="2.60.40.10">
    <property type="entry name" value="Immunoglobulins"/>
    <property type="match status" value="4"/>
</dbReference>
<feature type="region of interest" description="Disordered" evidence="1">
    <location>
        <begin position="591"/>
        <end position="613"/>
    </location>
</feature>
<feature type="domain" description="DUF11" evidence="2">
    <location>
        <begin position="164"/>
        <end position="274"/>
    </location>
</feature>
<feature type="non-terminal residue" evidence="3">
    <location>
        <position position="1"/>
    </location>
</feature>
<evidence type="ECO:0000256" key="1">
    <source>
        <dbReference type="SAM" id="MobiDB-lite"/>
    </source>
</evidence>
<dbReference type="Proteomes" id="UP000732619">
    <property type="component" value="Unassembled WGS sequence"/>
</dbReference>
<proteinExistence type="predicted"/>
<dbReference type="InterPro" id="IPR013783">
    <property type="entry name" value="Ig-like_fold"/>
</dbReference>
<evidence type="ECO:0000313" key="3">
    <source>
        <dbReference type="EMBL" id="MBE6512730.1"/>
    </source>
</evidence>
<accession>A0A8T3VRV3</accession>
<dbReference type="Pfam" id="PF01345">
    <property type="entry name" value="DUF11"/>
    <property type="match status" value="3"/>
</dbReference>
<protein>
    <submittedName>
        <fullName evidence="3">DUF11 domain-containing protein</fullName>
    </submittedName>
</protein>
<organism evidence="3 4">
    <name type="scientific">Methanobrevibacter olleyae</name>
    <dbReference type="NCBI Taxonomy" id="294671"/>
    <lineage>
        <taxon>Archaea</taxon>
        <taxon>Methanobacteriati</taxon>
        <taxon>Methanobacteriota</taxon>
        <taxon>Methanomada group</taxon>
        <taxon>Methanobacteria</taxon>
        <taxon>Methanobacteriales</taxon>
        <taxon>Methanobacteriaceae</taxon>
        <taxon>Methanobrevibacter</taxon>
    </lineage>
</organism>
<dbReference type="PANTHER" id="PTHR34819">
    <property type="entry name" value="LARGE CYSTEINE-RICH PERIPLASMIC PROTEIN OMCB"/>
    <property type="match status" value="1"/>
</dbReference>
<dbReference type="AlphaFoldDB" id="A0A8T3VRV3"/>
<dbReference type="InterPro" id="IPR051172">
    <property type="entry name" value="Chlamydia_OmcB"/>
</dbReference>
<feature type="domain" description="DUF11" evidence="2">
    <location>
        <begin position="280"/>
        <end position="382"/>
    </location>
</feature>
<reference evidence="3" key="1">
    <citation type="submission" date="2019-04" db="EMBL/GenBank/DDBJ databases">
        <title>Evolution of Biomass-Degrading Anaerobic Consortia Revealed by Metagenomics.</title>
        <authorList>
            <person name="Peng X."/>
        </authorList>
    </citation>
    <scope>NUCLEOTIDE SEQUENCE</scope>
    <source>
        <strain evidence="3">SIG14</strain>
    </source>
</reference>
<gene>
    <name evidence="3" type="ORF">E7Z75_06280</name>
</gene>
<feature type="domain" description="DUF11" evidence="2">
    <location>
        <begin position="48"/>
        <end position="159"/>
    </location>
</feature>
<sequence>GADNAVSVEVVVTVLANGTFNNTAVVKCDENETETNNSTNITAKDVILDITKVANATEVYVGENVTFTITVTNVGDADATNANISDKLDPNFAWVSGGSYDEDSHTVTWNIGTIQPGADNAVSVEVVVTVLANGTFNNTAVVKCDENETETNNSTNITVKQVILDITKVANATEVLVGDNITFTITVTNVGDGVGHNANVTDKLDPNFAWVSGGSYDEDSHTVTWNIGTIEPGADNAVSVEVVVTVLANGTFNNTAVVVCDENKTETNNSTNITAKQVVLEITKDVNTTVVVIGEEVEFTIVVKNTGDATATNVVVVDELPEGFTAVDFTSPYVIESLAPNANETIKITAVAVKAGEWTNVANVTCTENQTVKEANAKAVTVLRLNITISVGNYTTTPGTEVPVEITVVDQRGNPVTINLTVVVTGPDATDSLPPHEGKLVFTIATDLGADGEQVEVTNGKGEYKYKVPVTATNGTSYTVTASSEENDQYAAAKGTGYIDVIQYSTTTTISDASGKPGETVTLDVEVTTEDGTPFNGDVVITCPDGKKVTVTVKDGKGQFDWTIPEDAKAGDEYQFTATFEGNSTYLASSGNGTVTVEEPEPKPEPPVPVPVPEPEEPVVTPAKMLNTGNPLVALLAAFVLIGLGLKRREEE</sequence>
<comment type="caution">
    <text evidence="3">The sequence shown here is derived from an EMBL/GenBank/DDBJ whole genome shotgun (WGS) entry which is preliminary data.</text>
</comment>